<gene>
    <name evidence="3" type="ORF">BZG01_17100</name>
</gene>
<dbReference type="EMBL" id="MVDE01000034">
    <property type="protein sequence ID" value="PKQ62610.1"/>
    <property type="molecule type" value="Genomic_DNA"/>
</dbReference>
<name>A0A2N3HX06_9BACT</name>
<comment type="caution">
    <text evidence="3">The sequence shown here is derived from an EMBL/GenBank/DDBJ whole genome shotgun (WGS) entry which is preliminary data.</text>
</comment>
<dbReference type="Pfam" id="PF00078">
    <property type="entry name" value="RVT_1"/>
    <property type="match status" value="1"/>
</dbReference>
<dbReference type="CDD" id="cd01651">
    <property type="entry name" value="RT_G2_intron"/>
    <property type="match status" value="1"/>
</dbReference>
<comment type="similarity">
    <text evidence="1">Belongs to the bacterial reverse transcriptase family.</text>
</comment>
<dbReference type="PANTHER" id="PTHR34047:SF8">
    <property type="entry name" value="PROTEIN YKFC"/>
    <property type="match status" value="1"/>
</dbReference>
<dbReference type="InterPro" id="IPR000477">
    <property type="entry name" value="RT_dom"/>
</dbReference>
<dbReference type="InterPro" id="IPR043502">
    <property type="entry name" value="DNA/RNA_pol_sf"/>
</dbReference>
<keyword evidence="4" id="KW-1185">Reference proteome</keyword>
<feature type="domain" description="Reverse transcriptase" evidence="2">
    <location>
        <begin position="120"/>
        <end position="194"/>
    </location>
</feature>
<reference evidence="3 4" key="1">
    <citation type="journal article" date="2017" name="Front. Microbiol.">
        <title>Labilibaculum manganireducens gen. nov., sp. nov. and Labilibaculum filiforme sp. nov., Novel Bacteroidetes Isolated from Subsurface Sediments of the Baltic Sea.</title>
        <authorList>
            <person name="Vandieken V."/>
            <person name="Marshall I.P."/>
            <person name="Niemann H."/>
            <person name="Engelen B."/>
            <person name="Cypionka H."/>
        </authorList>
    </citation>
    <scope>NUCLEOTIDE SEQUENCE [LARGE SCALE GENOMIC DNA]</scope>
    <source>
        <strain evidence="3 4">59.10-2M</strain>
    </source>
</reference>
<dbReference type="SUPFAM" id="SSF56672">
    <property type="entry name" value="DNA/RNA polymerases"/>
    <property type="match status" value="1"/>
</dbReference>
<proteinExistence type="inferred from homology"/>
<dbReference type="Proteomes" id="UP000233618">
    <property type="component" value="Unassembled WGS sequence"/>
</dbReference>
<dbReference type="PANTHER" id="PTHR34047">
    <property type="entry name" value="NUCLEAR INTRON MATURASE 1, MITOCHONDRIAL-RELATED"/>
    <property type="match status" value="1"/>
</dbReference>
<protein>
    <recommendedName>
        <fullName evidence="2">Reverse transcriptase domain-containing protein</fullName>
    </recommendedName>
</protein>
<organism evidence="3 4">
    <name type="scientific">Labilibaculum manganireducens</name>
    <dbReference type="NCBI Taxonomy" id="1940525"/>
    <lineage>
        <taxon>Bacteria</taxon>
        <taxon>Pseudomonadati</taxon>
        <taxon>Bacteroidota</taxon>
        <taxon>Bacteroidia</taxon>
        <taxon>Marinilabiliales</taxon>
        <taxon>Marinifilaceae</taxon>
        <taxon>Labilibaculum</taxon>
    </lineage>
</organism>
<sequence length="194" mass="21598">MEYQQQIAYQRDMFVEHKQEAIGQSANREDVNGAIPTLTEQVGKETNQGRVFTGKLLGIVCSAHNLSRAYKQVKKNKGAAGIDNVPVGEFAAWFAKEGDELVNQILRGEYLPSAVKAVEISKPNGGVRQLGIPTVKDRIIQQAISQVLTPIYEQVFSDHSYGFRPKRNVQQAVRRACSYVTEGRNVVVDMDMKS</sequence>
<evidence type="ECO:0000256" key="1">
    <source>
        <dbReference type="ARBA" id="ARBA00034120"/>
    </source>
</evidence>
<evidence type="ECO:0000259" key="2">
    <source>
        <dbReference type="Pfam" id="PF00078"/>
    </source>
</evidence>
<accession>A0A2N3HX06</accession>
<evidence type="ECO:0000313" key="3">
    <source>
        <dbReference type="EMBL" id="PKQ62610.1"/>
    </source>
</evidence>
<feature type="non-terminal residue" evidence="3">
    <location>
        <position position="194"/>
    </location>
</feature>
<evidence type="ECO:0000313" key="4">
    <source>
        <dbReference type="Proteomes" id="UP000233618"/>
    </source>
</evidence>
<dbReference type="AlphaFoldDB" id="A0A2N3HX06"/>
<dbReference type="InterPro" id="IPR051083">
    <property type="entry name" value="GrpII_Intron_Splice-Mob/Def"/>
</dbReference>